<name>A0A5J5B5E2_9ASTE</name>
<evidence type="ECO:0008006" key="3">
    <source>
        <dbReference type="Google" id="ProtNLM"/>
    </source>
</evidence>
<keyword evidence="2" id="KW-1185">Reference proteome</keyword>
<accession>A0A5J5B5E2</accession>
<dbReference type="OrthoDB" id="1193612at2759"/>
<dbReference type="EMBL" id="CM018038">
    <property type="protein sequence ID" value="KAA8538433.1"/>
    <property type="molecule type" value="Genomic_DNA"/>
</dbReference>
<sequence>MCGDSEVGGVLAHNIHCHNQKWQPPPLGFYKVNFDDAFFPAQGVVGLGVLARESSCNFMGGVLTNDKSFESLAVLHVTIFALDYSLAESSIDLSGCDASPVEEGRFQFVSKEGILQHLRFPAEEAKENGEVESWCKCQSLPPLDQKIAYSRLLLGLGNQMEQQQWMIQKVQWIQLLILLSSYRPTCHQLMKKNLLLHDC</sequence>
<dbReference type="Proteomes" id="UP000325577">
    <property type="component" value="Linkage Group LG15"/>
</dbReference>
<gene>
    <name evidence="1" type="ORF">F0562_028021</name>
</gene>
<dbReference type="AlphaFoldDB" id="A0A5J5B5E2"/>
<organism evidence="1 2">
    <name type="scientific">Nyssa sinensis</name>
    <dbReference type="NCBI Taxonomy" id="561372"/>
    <lineage>
        <taxon>Eukaryota</taxon>
        <taxon>Viridiplantae</taxon>
        <taxon>Streptophyta</taxon>
        <taxon>Embryophyta</taxon>
        <taxon>Tracheophyta</taxon>
        <taxon>Spermatophyta</taxon>
        <taxon>Magnoliopsida</taxon>
        <taxon>eudicotyledons</taxon>
        <taxon>Gunneridae</taxon>
        <taxon>Pentapetalae</taxon>
        <taxon>asterids</taxon>
        <taxon>Cornales</taxon>
        <taxon>Nyssaceae</taxon>
        <taxon>Nyssa</taxon>
    </lineage>
</organism>
<evidence type="ECO:0000313" key="1">
    <source>
        <dbReference type="EMBL" id="KAA8538433.1"/>
    </source>
</evidence>
<proteinExistence type="predicted"/>
<protein>
    <recommendedName>
        <fullName evidence="3">RNase H type-1 domain-containing protein</fullName>
    </recommendedName>
</protein>
<evidence type="ECO:0000313" key="2">
    <source>
        <dbReference type="Proteomes" id="UP000325577"/>
    </source>
</evidence>
<reference evidence="1 2" key="1">
    <citation type="submission" date="2019-09" db="EMBL/GenBank/DDBJ databases">
        <title>A chromosome-level genome assembly of the Chinese tupelo Nyssa sinensis.</title>
        <authorList>
            <person name="Yang X."/>
            <person name="Kang M."/>
            <person name="Yang Y."/>
            <person name="Xiong H."/>
            <person name="Wang M."/>
            <person name="Zhang Z."/>
            <person name="Wang Z."/>
            <person name="Wu H."/>
            <person name="Ma T."/>
            <person name="Liu J."/>
            <person name="Xi Z."/>
        </authorList>
    </citation>
    <scope>NUCLEOTIDE SEQUENCE [LARGE SCALE GENOMIC DNA]</scope>
    <source>
        <strain evidence="1">J267</strain>
        <tissue evidence="1">Leaf</tissue>
    </source>
</reference>